<dbReference type="Gramene" id="ONK58310">
    <property type="protein sequence ID" value="ONK58310"/>
    <property type="gene ID" value="A4U43_C09F10850"/>
</dbReference>
<dbReference type="GO" id="GO:0004553">
    <property type="term" value="F:hydrolase activity, hydrolyzing O-glycosyl compounds"/>
    <property type="evidence" value="ECO:0007669"/>
    <property type="project" value="InterPro"/>
</dbReference>
<sequence>MAVLDNHVSKPGWCCNNYDGNGFFGDQFFNPEEWIKGLARMARLVKGVTNVVGMSLRNELRGPKQNAPDWYRYMQMGAEAVHGANPDILVILSGLSFSTDLSFLSTQKVQLTFTDKLVHELHWYSFTDGRAWDRNVNDACASITSSVMNRAGFILNQGLPLFLSEWGVDQRGENGKDNRYLGCMMAVAAELDVDWSLWGLQGSYYLREGVVDMEEMYGVLSSDWERPRNPRFLQRIASLQSPFQGPGLGLFPQYIVLYHPASGLCIGQDDWLNTPLRLGSCDAPRGWTYTPQKTIQFIGAVGCLKESGPGQRVTLVDESDDRRSKWDLISESKMHVSSQSGSNLCLDVGSDGSTLVTNPCRCLSEDEECDPQSQWFRLVPRTRPIPQSIIP</sequence>
<evidence type="ECO:0000259" key="5">
    <source>
        <dbReference type="Pfam" id="PF00150"/>
    </source>
</evidence>
<dbReference type="EMBL" id="CM007389">
    <property type="protein sequence ID" value="ONK58310.1"/>
    <property type="molecule type" value="Genomic_DNA"/>
</dbReference>
<dbReference type="SUPFAM" id="SSF50370">
    <property type="entry name" value="Ricin B-like lectins"/>
    <property type="match status" value="1"/>
</dbReference>
<proteinExistence type="inferred from homology"/>
<dbReference type="GO" id="GO:0000272">
    <property type="term" value="P:polysaccharide catabolic process"/>
    <property type="evidence" value="ECO:0007669"/>
    <property type="project" value="InterPro"/>
</dbReference>
<dbReference type="InterPro" id="IPR000772">
    <property type="entry name" value="Ricin_B_lectin"/>
</dbReference>
<dbReference type="Pfam" id="PF00652">
    <property type="entry name" value="Ricin_B_lectin"/>
    <property type="match status" value="1"/>
</dbReference>
<evidence type="ECO:0000256" key="1">
    <source>
        <dbReference type="ARBA" id="ARBA00005641"/>
    </source>
</evidence>
<evidence type="ECO:0000256" key="4">
    <source>
        <dbReference type="RuleBase" id="RU361153"/>
    </source>
</evidence>
<keyword evidence="3 4" id="KW-0326">Glycosidase</keyword>
<gene>
    <name evidence="7" type="ORF">A4U43_C09F10850</name>
</gene>
<dbReference type="InterPro" id="IPR017853">
    <property type="entry name" value="GH"/>
</dbReference>
<dbReference type="Gene3D" id="3.20.20.80">
    <property type="entry name" value="Glycosidases"/>
    <property type="match status" value="1"/>
</dbReference>
<evidence type="ECO:0000256" key="3">
    <source>
        <dbReference type="ARBA" id="ARBA00023295"/>
    </source>
</evidence>
<evidence type="ECO:0000259" key="6">
    <source>
        <dbReference type="Pfam" id="PF00652"/>
    </source>
</evidence>
<dbReference type="Pfam" id="PF00150">
    <property type="entry name" value="Cellulase"/>
    <property type="match status" value="1"/>
</dbReference>
<dbReference type="OMA" id="ESRWQTI"/>
<dbReference type="InterPro" id="IPR035992">
    <property type="entry name" value="Ricin_B-like_lectins"/>
</dbReference>
<dbReference type="AlphaFoldDB" id="A0A5P1E6Y0"/>
<comment type="similarity">
    <text evidence="1 4">Belongs to the glycosyl hydrolase 5 (cellulase A) family.</text>
</comment>
<dbReference type="PANTHER" id="PTHR31263:SF44">
    <property type="entry name" value="OS04G0481200 PROTEIN"/>
    <property type="match status" value="1"/>
</dbReference>
<keyword evidence="2 4" id="KW-0378">Hydrolase</keyword>
<dbReference type="SUPFAM" id="SSF51445">
    <property type="entry name" value="(Trans)glycosidases"/>
    <property type="match status" value="1"/>
</dbReference>
<dbReference type="Gene3D" id="2.80.10.50">
    <property type="match status" value="1"/>
</dbReference>
<reference evidence="8" key="1">
    <citation type="journal article" date="2017" name="Nat. Commun.">
        <title>The asparagus genome sheds light on the origin and evolution of a young Y chromosome.</title>
        <authorList>
            <person name="Harkess A."/>
            <person name="Zhou J."/>
            <person name="Xu C."/>
            <person name="Bowers J.E."/>
            <person name="Van der Hulst R."/>
            <person name="Ayyampalayam S."/>
            <person name="Mercati F."/>
            <person name="Riccardi P."/>
            <person name="McKain M.R."/>
            <person name="Kakrana A."/>
            <person name="Tang H."/>
            <person name="Ray J."/>
            <person name="Groenendijk J."/>
            <person name="Arikit S."/>
            <person name="Mathioni S.M."/>
            <person name="Nakano M."/>
            <person name="Shan H."/>
            <person name="Telgmann-Rauber A."/>
            <person name="Kanno A."/>
            <person name="Yue Z."/>
            <person name="Chen H."/>
            <person name="Li W."/>
            <person name="Chen Y."/>
            <person name="Xu X."/>
            <person name="Zhang Y."/>
            <person name="Luo S."/>
            <person name="Chen H."/>
            <person name="Gao J."/>
            <person name="Mao Z."/>
            <person name="Pires J.C."/>
            <person name="Luo M."/>
            <person name="Kudrna D."/>
            <person name="Wing R.A."/>
            <person name="Meyers B.C."/>
            <person name="Yi K."/>
            <person name="Kong H."/>
            <person name="Lavrijsen P."/>
            <person name="Sunseri F."/>
            <person name="Falavigna A."/>
            <person name="Ye Y."/>
            <person name="Leebens-Mack J.H."/>
            <person name="Chen G."/>
        </authorList>
    </citation>
    <scope>NUCLEOTIDE SEQUENCE [LARGE SCALE GENOMIC DNA]</scope>
    <source>
        <strain evidence="8">cv. DH0086</strain>
    </source>
</reference>
<evidence type="ECO:0000256" key="2">
    <source>
        <dbReference type="ARBA" id="ARBA00022801"/>
    </source>
</evidence>
<accession>A0A5P1E6Y0</accession>
<feature type="domain" description="Glycoside hydrolase family 5" evidence="5">
    <location>
        <begin position="3"/>
        <end position="200"/>
    </location>
</feature>
<organism evidence="7 8">
    <name type="scientific">Asparagus officinalis</name>
    <name type="common">Garden asparagus</name>
    <dbReference type="NCBI Taxonomy" id="4686"/>
    <lineage>
        <taxon>Eukaryota</taxon>
        <taxon>Viridiplantae</taxon>
        <taxon>Streptophyta</taxon>
        <taxon>Embryophyta</taxon>
        <taxon>Tracheophyta</taxon>
        <taxon>Spermatophyta</taxon>
        <taxon>Magnoliopsida</taxon>
        <taxon>Liliopsida</taxon>
        <taxon>Asparagales</taxon>
        <taxon>Asparagaceae</taxon>
        <taxon>Asparagoideae</taxon>
        <taxon>Asparagus</taxon>
    </lineage>
</organism>
<dbReference type="InterPro" id="IPR001547">
    <property type="entry name" value="Glyco_hydro_5"/>
</dbReference>
<dbReference type="PANTHER" id="PTHR31263">
    <property type="entry name" value="CELLULASE FAMILY PROTEIN (AFU_ORTHOLOGUE AFUA_5G14560)"/>
    <property type="match status" value="1"/>
</dbReference>
<feature type="domain" description="Ricin B lectin" evidence="6">
    <location>
        <begin position="257"/>
        <end position="361"/>
    </location>
</feature>
<keyword evidence="8" id="KW-1185">Reference proteome</keyword>
<name>A0A5P1E6Y0_ASPOF</name>
<evidence type="ECO:0000313" key="7">
    <source>
        <dbReference type="EMBL" id="ONK58310.1"/>
    </source>
</evidence>
<evidence type="ECO:0000313" key="8">
    <source>
        <dbReference type="Proteomes" id="UP000243459"/>
    </source>
</evidence>
<protein>
    <submittedName>
        <fullName evidence="7">Uncharacterized protein</fullName>
    </submittedName>
</protein>
<dbReference type="Proteomes" id="UP000243459">
    <property type="component" value="Chromosome 9"/>
</dbReference>